<dbReference type="AlphaFoldDB" id="A0A3P8HE56"/>
<accession>A0A3P8HE56</accession>
<keyword evidence="2" id="KW-1185">Reference proteome</keyword>
<name>A0A3P8HE56_9TREM</name>
<evidence type="ECO:0008006" key="3">
    <source>
        <dbReference type="Google" id="ProtNLM"/>
    </source>
</evidence>
<protein>
    <recommendedName>
        <fullName evidence="3">Reverse transcriptase RNase H-like domain-containing protein</fullName>
    </recommendedName>
</protein>
<sequence>MTFNSFKWGGEQASCLRALLKFLQSDAVLRTYSSSVHSVLHKYLLGKKFTIVTEQEAFKFIYHPEKSLARSSAAMVQRWNIALSAYDYTVQHSSVKQI</sequence>
<dbReference type="EMBL" id="UZAL01028940">
    <property type="protein sequence ID" value="VDP44699.1"/>
    <property type="molecule type" value="Genomic_DNA"/>
</dbReference>
<evidence type="ECO:0000313" key="1">
    <source>
        <dbReference type="EMBL" id="VDP44699.1"/>
    </source>
</evidence>
<reference evidence="1 2" key="1">
    <citation type="submission" date="2018-11" db="EMBL/GenBank/DDBJ databases">
        <authorList>
            <consortium name="Pathogen Informatics"/>
        </authorList>
    </citation>
    <scope>NUCLEOTIDE SEQUENCE [LARGE SCALE GENOMIC DNA]</scope>
    <source>
        <strain>Denwood</strain>
        <strain evidence="2">Zambia</strain>
    </source>
</reference>
<organism evidence="1 2">
    <name type="scientific">Schistosoma mattheei</name>
    <dbReference type="NCBI Taxonomy" id="31246"/>
    <lineage>
        <taxon>Eukaryota</taxon>
        <taxon>Metazoa</taxon>
        <taxon>Spiralia</taxon>
        <taxon>Lophotrochozoa</taxon>
        <taxon>Platyhelminthes</taxon>
        <taxon>Trematoda</taxon>
        <taxon>Digenea</taxon>
        <taxon>Strigeidida</taxon>
        <taxon>Schistosomatoidea</taxon>
        <taxon>Schistosomatidae</taxon>
        <taxon>Schistosoma</taxon>
    </lineage>
</organism>
<dbReference type="Proteomes" id="UP000269396">
    <property type="component" value="Unassembled WGS sequence"/>
</dbReference>
<gene>
    <name evidence="1" type="ORF">SMTD_LOCUS8444</name>
</gene>
<proteinExistence type="predicted"/>
<evidence type="ECO:0000313" key="2">
    <source>
        <dbReference type="Proteomes" id="UP000269396"/>
    </source>
</evidence>